<gene>
    <name evidence="1" type="ORF">Tci_021759</name>
</gene>
<organism evidence="1">
    <name type="scientific">Tanacetum cinerariifolium</name>
    <name type="common">Dalmatian daisy</name>
    <name type="synonym">Chrysanthemum cinerariifolium</name>
    <dbReference type="NCBI Taxonomy" id="118510"/>
    <lineage>
        <taxon>Eukaryota</taxon>
        <taxon>Viridiplantae</taxon>
        <taxon>Streptophyta</taxon>
        <taxon>Embryophyta</taxon>
        <taxon>Tracheophyta</taxon>
        <taxon>Spermatophyta</taxon>
        <taxon>Magnoliopsida</taxon>
        <taxon>eudicotyledons</taxon>
        <taxon>Gunneridae</taxon>
        <taxon>Pentapetalae</taxon>
        <taxon>asterids</taxon>
        <taxon>campanulids</taxon>
        <taxon>Asterales</taxon>
        <taxon>Asteraceae</taxon>
        <taxon>Asteroideae</taxon>
        <taxon>Anthemideae</taxon>
        <taxon>Anthemidinae</taxon>
        <taxon>Tanacetum</taxon>
    </lineage>
</organism>
<protein>
    <submittedName>
        <fullName evidence="1">Uncharacterized protein</fullName>
    </submittedName>
</protein>
<comment type="caution">
    <text evidence="1">The sequence shown here is derived from an EMBL/GenBank/DDBJ whole genome shotgun (WGS) entry which is preliminary data.</text>
</comment>
<sequence length="215" mass="24942">MHTEKNDMVFHMEKTGMLILLVEINVGGMTADVVDKLTCSSNGWQLKQVDRKSIHALYEPHLDDIRVVPNMHEVHQRFPRWQLVGVTQLRSWGLLGVVGVAGSRDEGWWEKQGRRMYSESEEEDEVESTPEIERKTVASSMDKEEIGRPKQNVKPARRLVKYVEMYRTQRPRGNQRNWNNLKSHQLALITADGSYNCWLMLIEKIEVNDGRLNAD</sequence>
<evidence type="ECO:0000313" key="1">
    <source>
        <dbReference type="EMBL" id="GEU49781.1"/>
    </source>
</evidence>
<accession>A0A6L2KJW9</accession>
<reference evidence="1" key="1">
    <citation type="journal article" date="2019" name="Sci. Rep.">
        <title>Draft genome of Tanacetum cinerariifolium, the natural source of mosquito coil.</title>
        <authorList>
            <person name="Yamashiro T."/>
            <person name="Shiraishi A."/>
            <person name="Satake H."/>
            <person name="Nakayama K."/>
        </authorList>
    </citation>
    <scope>NUCLEOTIDE SEQUENCE</scope>
</reference>
<name>A0A6L2KJW9_TANCI</name>
<dbReference type="AlphaFoldDB" id="A0A6L2KJW9"/>
<dbReference type="EMBL" id="BKCJ010002615">
    <property type="protein sequence ID" value="GEU49781.1"/>
    <property type="molecule type" value="Genomic_DNA"/>
</dbReference>
<proteinExistence type="predicted"/>